<dbReference type="GO" id="GO:0003700">
    <property type="term" value="F:DNA-binding transcription factor activity"/>
    <property type="evidence" value="ECO:0007669"/>
    <property type="project" value="InterPro"/>
</dbReference>
<dbReference type="Pfam" id="PF00126">
    <property type="entry name" value="HTH_1"/>
    <property type="match status" value="1"/>
</dbReference>
<dbReference type="Pfam" id="PF03466">
    <property type="entry name" value="LysR_substrate"/>
    <property type="match status" value="1"/>
</dbReference>
<dbReference type="InterPro" id="IPR036388">
    <property type="entry name" value="WH-like_DNA-bd_sf"/>
</dbReference>
<evidence type="ECO:0000256" key="3">
    <source>
        <dbReference type="ARBA" id="ARBA00023125"/>
    </source>
</evidence>
<dbReference type="SUPFAM" id="SSF46785">
    <property type="entry name" value="Winged helix' DNA-binding domain"/>
    <property type="match status" value="1"/>
</dbReference>
<name>A0A2V4E1Q6_9GAMM</name>
<dbReference type="Gene3D" id="1.10.10.10">
    <property type="entry name" value="Winged helix-like DNA-binding domain superfamily/Winged helix DNA-binding domain"/>
    <property type="match status" value="1"/>
</dbReference>
<feature type="domain" description="HTH lysR-type" evidence="5">
    <location>
        <begin position="9"/>
        <end position="66"/>
    </location>
</feature>
<protein>
    <submittedName>
        <fullName evidence="6">LysR family transcriptional regulator</fullName>
    </submittedName>
</protein>
<evidence type="ECO:0000313" key="6">
    <source>
        <dbReference type="EMBL" id="PXZ04194.1"/>
    </source>
</evidence>
<dbReference type="Gene3D" id="3.40.190.10">
    <property type="entry name" value="Periplasmic binding protein-like II"/>
    <property type="match status" value="2"/>
</dbReference>
<dbReference type="RefSeq" id="WP_110423538.1">
    <property type="nucleotide sequence ID" value="NZ_QGLP01000005.1"/>
</dbReference>
<dbReference type="AlphaFoldDB" id="A0A2V4E1Q6"/>
<gene>
    <name evidence="6" type="ORF">DKK79_07455</name>
</gene>
<dbReference type="Proteomes" id="UP000247483">
    <property type="component" value="Unassembled WGS sequence"/>
</dbReference>
<sequence>MDIYSKRLPTIKQLQYFVAVCDELSFTAAARKLGISQPPLSTQIKNLEETLQSPLFLRNTHNIVLTNEGEILKLKAKQLLNDLCSIVKSTNNEEKVLIGTTKTLSFDYIPYFKTFLTEFADETEIYKHNYTSKELQLELQKGNIDFAIVSDARDFTENSLLIYQEPLTLVLPVNHPCSKQDKVNLNDVLDLPLFWFKQHSNPLFYDQCEQVFNSLNHPLQRRTELADNLSMLLEVALGKAMMLLPQSMAQAKVDGVTYKKLISNQDKKLKINIYLIWRKNLKMTAINQAIINYFHQN</sequence>
<keyword evidence="2" id="KW-0805">Transcription regulation</keyword>
<dbReference type="InterPro" id="IPR000847">
    <property type="entry name" value="LysR_HTH_N"/>
</dbReference>
<dbReference type="GO" id="GO:0003677">
    <property type="term" value="F:DNA binding"/>
    <property type="evidence" value="ECO:0007669"/>
    <property type="project" value="UniProtKB-KW"/>
</dbReference>
<dbReference type="FunFam" id="1.10.10.10:FF:000001">
    <property type="entry name" value="LysR family transcriptional regulator"/>
    <property type="match status" value="1"/>
</dbReference>
<accession>A0A2V4E1Q6</accession>
<dbReference type="InterPro" id="IPR036390">
    <property type="entry name" value="WH_DNA-bd_sf"/>
</dbReference>
<organism evidence="6 7">
    <name type="scientific">Gilliamella apicola</name>
    <dbReference type="NCBI Taxonomy" id="1196095"/>
    <lineage>
        <taxon>Bacteria</taxon>
        <taxon>Pseudomonadati</taxon>
        <taxon>Pseudomonadota</taxon>
        <taxon>Gammaproteobacteria</taxon>
        <taxon>Orbales</taxon>
        <taxon>Orbaceae</taxon>
        <taxon>Gilliamella</taxon>
    </lineage>
</organism>
<evidence type="ECO:0000256" key="4">
    <source>
        <dbReference type="ARBA" id="ARBA00023163"/>
    </source>
</evidence>
<comment type="similarity">
    <text evidence="1">Belongs to the LysR transcriptional regulatory family.</text>
</comment>
<keyword evidence="4" id="KW-0804">Transcription</keyword>
<dbReference type="PANTHER" id="PTHR30346:SF17">
    <property type="entry name" value="LYSR FAMILY TRANSCRIPTIONAL REGULATOR"/>
    <property type="match status" value="1"/>
</dbReference>
<evidence type="ECO:0000256" key="1">
    <source>
        <dbReference type="ARBA" id="ARBA00009437"/>
    </source>
</evidence>
<dbReference type="EMBL" id="QGLP01000005">
    <property type="protein sequence ID" value="PXZ04194.1"/>
    <property type="molecule type" value="Genomic_DNA"/>
</dbReference>
<reference evidence="6 7" key="1">
    <citation type="submission" date="2018-05" db="EMBL/GenBank/DDBJ databases">
        <title>Reference genomes for bee gut microbiota database.</title>
        <authorList>
            <person name="Ellegaard K.M."/>
        </authorList>
    </citation>
    <scope>NUCLEOTIDE SEQUENCE [LARGE SCALE GENOMIC DNA]</scope>
    <source>
        <strain evidence="6 7">ESL0177</strain>
    </source>
</reference>
<dbReference type="CDD" id="cd08414">
    <property type="entry name" value="PBP2_LTTR_aromatics_like"/>
    <property type="match status" value="1"/>
</dbReference>
<keyword evidence="3" id="KW-0238">DNA-binding</keyword>
<evidence type="ECO:0000256" key="2">
    <source>
        <dbReference type="ARBA" id="ARBA00023015"/>
    </source>
</evidence>
<dbReference type="PANTHER" id="PTHR30346">
    <property type="entry name" value="TRANSCRIPTIONAL DUAL REGULATOR HCAR-RELATED"/>
    <property type="match status" value="1"/>
</dbReference>
<proteinExistence type="inferred from homology"/>
<dbReference type="InterPro" id="IPR005119">
    <property type="entry name" value="LysR_subst-bd"/>
</dbReference>
<dbReference type="PRINTS" id="PR00039">
    <property type="entry name" value="HTHLYSR"/>
</dbReference>
<dbReference type="GO" id="GO:0032993">
    <property type="term" value="C:protein-DNA complex"/>
    <property type="evidence" value="ECO:0007669"/>
    <property type="project" value="TreeGrafter"/>
</dbReference>
<dbReference type="PROSITE" id="PS50931">
    <property type="entry name" value="HTH_LYSR"/>
    <property type="match status" value="1"/>
</dbReference>
<evidence type="ECO:0000259" key="5">
    <source>
        <dbReference type="PROSITE" id="PS50931"/>
    </source>
</evidence>
<dbReference type="SUPFAM" id="SSF53850">
    <property type="entry name" value="Periplasmic binding protein-like II"/>
    <property type="match status" value="1"/>
</dbReference>
<evidence type="ECO:0000313" key="7">
    <source>
        <dbReference type="Proteomes" id="UP000247483"/>
    </source>
</evidence>
<comment type="caution">
    <text evidence="6">The sequence shown here is derived from an EMBL/GenBank/DDBJ whole genome shotgun (WGS) entry which is preliminary data.</text>
</comment>